<dbReference type="AlphaFoldDB" id="A0A8J3HSE8"/>
<dbReference type="CDD" id="cd08504">
    <property type="entry name" value="PBP2_OppA"/>
    <property type="match status" value="1"/>
</dbReference>
<dbReference type="RefSeq" id="WP_220192313.1">
    <property type="nucleotide sequence ID" value="NZ_BNJF01000001.1"/>
</dbReference>
<dbReference type="InterPro" id="IPR039424">
    <property type="entry name" value="SBP_5"/>
</dbReference>
<dbReference type="InterPro" id="IPR030678">
    <property type="entry name" value="Peptide/Ni-bd"/>
</dbReference>
<comment type="caution">
    <text evidence="7">The sequence shown here is derived from an EMBL/GenBank/DDBJ whole genome shotgun (WGS) entry which is preliminary data.</text>
</comment>
<sequence>MHANLSRVRHCVPLILCALALLLTACGGNQGSTSTTKASEDKQVFQHAISGISDVATLDPALATDGSSTSAINMLFTGLVQLNDKLEVYGQLAQSWEQSGDGLTWTFKLKPNQTFSDGTPLTSQDVIWSIDRAFDPAIKSSSVSFYLSLIKDGDKRSSGKVATLINDSLFAPDASTVKIVITKKAPYFLQALTYPSSWVVEKKLIEKYGNQKFLDHLGEGGGAGPWIVQSYTHGKEIVFAPNPHYNGAKPQLKKVIFSFYKDAPTTFKAYQVGQTDDSPVPTANMNQAKGFEQQQLHINPALTISYYTMNYLVKPFDNIKVRQAFALALNKDQIAHNVRKDTVVATNHIIPKGQPGYYENLTGPAGITSTQGDQAKAKQLFAEGLKEEGMTLASLPKISFTVATSGSPDTKNEYQVVQQMWKNVLGVDVLINDLDSNQRNQLVGTVQGNPNGLIMWASGWGADYPDPQDWLDMFVDNTNGGNQFNYAHNSSSNVKDQQQTQALIEQADTTSDGAARMQLYNQAEQRLVNDVAWIPMSQTNTLLARKPCVVGIVDNAQGITPPEDWGNIYISTNSLCAKTA</sequence>
<evidence type="ECO:0000256" key="1">
    <source>
        <dbReference type="ARBA" id="ARBA00004196"/>
    </source>
</evidence>
<evidence type="ECO:0000313" key="7">
    <source>
        <dbReference type="EMBL" id="GHO42809.1"/>
    </source>
</evidence>
<dbReference type="Gene3D" id="3.10.105.10">
    <property type="entry name" value="Dipeptide-binding Protein, Domain 3"/>
    <property type="match status" value="1"/>
</dbReference>
<evidence type="ECO:0000256" key="4">
    <source>
        <dbReference type="ARBA" id="ARBA00022729"/>
    </source>
</evidence>
<protein>
    <submittedName>
        <fullName evidence="7">Oligopeptide-binding protein OppA</fullName>
    </submittedName>
</protein>
<dbReference type="GO" id="GO:0043190">
    <property type="term" value="C:ATP-binding cassette (ABC) transporter complex"/>
    <property type="evidence" value="ECO:0007669"/>
    <property type="project" value="InterPro"/>
</dbReference>
<proteinExistence type="inferred from homology"/>
<evidence type="ECO:0000313" key="8">
    <source>
        <dbReference type="Proteomes" id="UP000612362"/>
    </source>
</evidence>
<dbReference type="PROSITE" id="PS51257">
    <property type="entry name" value="PROKAR_LIPOPROTEIN"/>
    <property type="match status" value="1"/>
</dbReference>
<dbReference type="InterPro" id="IPR022357">
    <property type="entry name" value="MIP_CS"/>
</dbReference>
<comment type="subcellular location">
    <subcellularLocation>
        <location evidence="1">Cell envelope</location>
    </subcellularLocation>
</comment>
<keyword evidence="3" id="KW-0813">Transport</keyword>
<evidence type="ECO:0000259" key="6">
    <source>
        <dbReference type="Pfam" id="PF00496"/>
    </source>
</evidence>
<keyword evidence="8" id="KW-1185">Reference proteome</keyword>
<accession>A0A8J3HSE8</accession>
<dbReference type="EMBL" id="BNJF01000001">
    <property type="protein sequence ID" value="GHO42809.1"/>
    <property type="molecule type" value="Genomic_DNA"/>
</dbReference>
<dbReference type="SUPFAM" id="SSF53850">
    <property type="entry name" value="Periplasmic binding protein-like II"/>
    <property type="match status" value="1"/>
</dbReference>
<organism evidence="7 8">
    <name type="scientific">Ktedonospora formicarum</name>
    <dbReference type="NCBI Taxonomy" id="2778364"/>
    <lineage>
        <taxon>Bacteria</taxon>
        <taxon>Bacillati</taxon>
        <taxon>Chloroflexota</taxon>
        <taxon>Ktedonobacteria</taxon>
        <taxon>Ktedonobacterales</taxon>
        <taxon>Ktedonobacteraceae</taxon>
        <taxon>Ktedonospora</taxon>
    </lineage>
</organism>
<dbReference type="GO" id="GO:0030313">
    <property type="term" value="C:cell envelope"/>
    <property type="evidence" value="ECO:0007669"/>
    <property type="project" value="UniProtKB-SubCell"/>
</dbReference>
<dbReference type="PROSITE" id="PS00221">
    <property type="entry name" value="MIP"/>
    <property type="match status" value="1"/>
</dbReference>
<feature type="signal peptide" evidence="5">
    <location>
        <begin position="1"/>
        <end position="25"/>
    </location>
</feature>
<name>A0A8J3HSE8_9CHLR</name>
<feature type="chain" id="PRO_5035313126" evidence="5">
    <location>
        <begin position="26"/>
        <end position="580"/>
    </location>
</feature>
<evidence type="ECO:0000256" key="5">
    <source>
        <dbReference type="SAM" id="SignalP"/>
    </source>
</evidence>
<feature type="domain" description="Solute-binding protein family 5" evidence="6">
    <location>
        <begin position="87"/>
        <end position="481"/>
    </location>
</feature>
<dbReference type="Gene3D" id="3.40.190.10">
    <property type="entry name" value="Periplasmic binding protein-like II"/>
    <property type="match status" value="1"/>
</dbReference>
<dbReference type="Pfam" id="PF00496">
    <property type="entry name" value="SBP_bac_5"/>
    <property type="match status" value="1"/>
</dbReference>
<dbReference type="Gene3D" id="3.90.76.10">
    <property type="entry name" value="Dipeptide-binding Protein, Domain 1"/>
    <property type="match status" value="1"/>
</dbReference>
<evidence type="ECO:0000256" key="3">
    <source>
        <dbReference type="ARBA" id="ARBA00022448"/>
    </source>
</evidence>
<dbReference type="PANTHER" id="PTHR30290:SF10">
    <property type="entry name" value="PERIPLASMIC OLIGOPEPTIDE-BINDING PROTEIN-RELATED"/>
    <property type="match status" value="1"/>
</dbReference>
<dbReference type="PANTHER" id="PTHR30290">
    <property type="entry name" value="PERIPLASMIC BINDING COMPONENT OF ABC TRANSPORTER"/>
    <property type="match status" value="1"/>
</dbReference>
<dbReference type="PIRSF" id="PIRSF002741">
    <property type="entry name" value="MppA"/>
    <property type="match status" value="1"/>
</dbReference>
<dbReference type="GO" id="GO:0015833">
    <property type="term" value="P:peptide transport"/>
    <property type="evidence" value="ECO:0007669"/>
    <property type="project" value="TreeGrafter"/>
</dbReference>
<gene>
    <name evidence="7" type="primary">oppA_2</name>
    <name evidence="7" type="ORF">KSX_09720</name>
</gene>
<reference evidence="7" key="1">
    <citation type="submission" date="2020-10" db="EMBL/GenBank/DDBJ databases">
        <title>Taxonomic study of unclassified bacteria belonging to the class Ktedonobacteria.</title>
        <authorList>
            <person name="Yabe S."/>
            <person name="Wang C.M."/>
            <person name="Zheng Y."/>
            <person name="Sakai Y."/>
            <person name="Cavaletti L."/>
            <person name="Monciardini P."/>
            <person name="Donadio S."/>
        </authorList>
    </citation>
    <scope>NUCLEOTIDE SEQUENCE</scope>
    <source>
        <strain evidence="7">SOSP1-1</strain>
    </source>
</reference>
<dbReference type="InterPro" id="IPR000914">
    <property type="entry name" value="SBP_5_dom"/>
</dbReference>
<keyword evidence="4 5" id="KW-0732">Signal</keyword>
<comment type="similarity">
    <text evidence="2">Belongs to the bacterial solute-binding protein 5 family.</text>
</comment>
<dbReference type="Proteomes" id="UP000612362">
    <property type="component" value="Unassembled WGS sequence"/>
</dbReference>
<dbReference type="GO" id="GO:0042597">
    <property type="term" value="C:periplasmic space"/>
    <property type="evidence" value="ECO:0007669"/>
    <property type="project" value="UniProtKB-ARBA"/>
</dbReference>
<evidence type="ECO:0000256" key="2">
    <source>
        <dbReference type="ARBA" id="ARBA00005695"/>
    </source>
</evidence>
<dbReference type="GO" id="GO:1904680">
    <property type="term" value="F:peptide transmembrane transporter activity"/>
    <property type="evidence" value="ECO:0007669"/>
    <property type="project" value="TreeGrafter"/>
</dbReference>